<dbReference type="PANTHER" id="PTHR44749:SF1">
    <property type="entry name" value="TETRATRICOPEPTIDE-LIKE HELICAL DOMAIN-CONTAINING PROTEIN"/>
    <property type="match status" value="1"/>
</dbReference>
<reference evidence="3 4" key="1">
    <citation type="submission" date="2020-02" db="EMBL/GenBank/DDBJ databases">
        <authorList>
            <person name="Ma Q."/>
            <person name="Huang Y."/>
            <person name="Song X."/>
            <person name="Pei D."/>
        </authorList>
    </citation>
    <scope>NUCLEOTIDE SEQUENCE [LARGE SCALE GENOMIC DNA]</scope>
    <source>
        <strain evidence="3">Sxm20200214</strain>
        <tissue evidence="3">Leaf</tissue>
    </source>
</reference>
<gene>
    <name evidence="3" type="ORF">Bca52824_088112</name>
</gene>
<keyword evidence="4" id="KW-1185">Reference proteome</keyword>
<dbReference type="PROSITE" id="PS50005">
    <property type="entry name" value="TPR"/>
    <property type="match status" value="3"/>
</dbReference>
<dbReference type="PANTHER" id="PTHR44749">
    <property type="entry name" value="SUPPRESSOR OF RPS4-RLD 1"/>
    <property type="match status" value="1"/>
</dbReference>
<feature type="region of interest" description="Disordered" evidence="2">
    <location>
        <begin position="217"/>
        <end position="236"/>
    </location>
</feature>
<dbReference type="AlphaFoldDB" id="A0A8X7PF01"/>
<evidence type="ECO:0000313" key="4">
    <source>
        <dbReference type="Proteomes" id="UP000886595"/>
    </source>
</evidence>
<name>A0A8X7PF01_BRACI</name>
<dbReference type="Proteomes" id="UP000886595">
    <property type="component" value="Unassembled WGS sequence"/>
</dbReference>
<accession>A0A8X7PF01</accession>
<comment type="caution">
    <text evidence="3">The sequence shown here is derived from an EMBL/GenBank/DDBJ whole genome shotgun (WGS) entry which is preliminary data.</text>
</comment>
<dbReference type="SMART" id="SM00028">
    <property type="entry name" value="TPR"/>
    <property type="match status" value="3"/>
</dbReference>
<dbReference type="SUPFAM" id="SSF48452">
    <property type="entry name" value="TPR-like"/>
    <property type="match status" value="1"/>
</dbReference>
<feature type="repeat" description="TPR" evidence="1">
    <location>
        <begin position="183"/>
        <end position="216"/>
    </location>
</feature>
<dbReference type="Pfam" id="PF00515">
    <property type="entry name" value="TPR_1"/>
    <property type="match status" value="1"/>
</dbReference>
<dbReference type="InterPro" id="IPR031610">
    <property type="entry name" value="TIC110"/>
</dbReference>
<dbReference type="InterPro" id="IPR011990">
    <property type="entry name" value="TPR-like_helical_dom_sf"/>
</dbReference>
<evidence type="ECO:0000256" key="2">
    <source>
        <dbReference type="SAM" id="MobiDB-lite"/>
    </source>
</evidence>
<proteinExistence type="predicted"/>
<dbReference type="Gene3D" id="1.25.40.10">
    <property type="entry name" value="Tetratricopeptide repeat domain"/>
    <property type="match status" value="2"/>
</dbReference>
<dbReference type="OrthoDB" id="1926212at2759"/>
<dbReference type="InterPro" id="IPR019734">
    <property type="entry name" value="TPR_rpt"/>
</dbReference>
<evidence type="ECO:0000256" key="1">
    <source>
        <dbReference type="PROSITE-ProRule" id="PRU00339"/>
    </source>
</evidence>
<dbReference type="GO" id="GO:0045892">
    <property type="term" value="P:negative regulation of DNA-templated transcription"/>
    <property type="evidence" value="ECO:0007669"/>
    <property type="project" value="InterPro"/>
</dbReference>
<feature type="repeat" description="TPR" evidence="1">
    <location>
        <begin position="83"/>
        <end position="116"/>
    </location>
</feature>
<evidence type="ECO:0000313" key="3">
    <source>
        <dbReference type="EMBL" id="KAG2248484.1"/>
    </source>
</evidence>
<sequence length="504" mass="57214">MISVGWAQHVKDLISTTVIVNFNFFKSLHLSSQLFTTLISHFTPHPRRRRTFVIINWRRLSSLSLVPFKLIYSKAIQSNPAAGEAWKRRGQARAALGEFAEAVEDLTRALELEPKPKSPDILHERCIIKDFTAGVNDLSICLKQEKDNKSAYTYLGLSFASLGEYIKAEEAHLKSIQLDSNYLEAWLHLAQFYQELADYSKALECIDQALQVDNKQAKKDKLKNSQKKTEEVKPESCDVEGADKGLKRRDCEDGNELVAVSQLRNILGLGTREAEAISVDFTSKAYRKRLAIHEGCQRSNFFWSEMVTNAETRKSVRKAAHGLLRLSERLPCLLLARLSVGFSQTIYQTSKSGREPQRVSKGAQEDDCLESLRKTRPDKELAEKMGKPGQTEITLKNDLPERDRIDLYKTILALLSNRRGLAEQEFRQQAAVILADGQLTKARVEQLDELQKQEQVGLPQPLTEKVIKNITTTKMANAKETAVNQGRQNIKQIRESSRRQTIQY</sequence>
<dbReference type="EMBL" id="JAAMPC010000017">
    <property type="protein sequence ID" value="KAG2248484.1"/>
    <property type="molecule type" value="Genomic_DNA"/>
</dbReference>
<dbReference type="Pfam" id="PF16940">
    <property type="entry name" value="Tic110"/>
    <property type="match status" value="1"/>
</dbReference>
<organism evidence="3 4">
    <name type="scientific">Brassica carinata</name>
    <name type="common">Ethiopian mustard</name>
    <name type="synonym">Abyssinian cabbage</name>
    <dbReference type="NCBI Taxonomy" id="52824"/>
    <lineage>
        <taxon>Eukaryota</taxon>
        <taxon>Viridiplantae</taxon>
        <taxon>Streptophyta</taxon>
        <taxon>Embryophyta</taxon>
        <taxon>Tracheophyta</taxon>
        <taxon>Spermatophyta</taxon>
        <taxon>Magnoliopsida</taxon>
        <taxon>eudicotyledons</taxon>
        <taxon>Gunneridae</taxon>
        <taxon>Pentapetalae</taxon>
        <taxon>rosids</taxon>
        <taxon>malvids</taxon>
        <taxon>Brassicales</taxon>
        <taxon>Brassicaceae</taxon>
        <taxon>Brassiceae</taxon>
        <taxon>Brassica</taxon>
    </lineage>
</organism>
<dbReference type="InterPro" id="IPR044650">
    <property type="entry name" value="SRFR1-like"/>
</dbReference>
<dbReference type="PROSITE" id="PS50293">
    <property type="entry name" value="TPR_REGION"/>
    <property type="match status" value="1"/>
</dbReference>
<feature type="repeat" description="TPR" evidence="1">
    <location>
        <begin position="149"/>
        <end position="182"/>
    </location>
</feature>
<protein>
    <submittedName>
        <fullName evidence="3">Uncharacterized protein</fullName>
    </submittedName>
</protein>
<keyword evidence="1" id="KW-0802">TPR repeat</keyword>
<dbReference type="Pfam" id="PF13181">
    <property type="entry name" value="TPR_8"/>
    <property type="match status" value="1"/>
</dbReference>